<feature type="region of interest" description="Disordered" evidence="1">
    <location>
        <begin position="184"/>
        <end position="227"/>
    </location>
</feature>
<evidence type="ECO:0000313" key="2">
    <source>
        <dbReference type="EMBL" id="MQM07577.1"/>
    </source>
</evidence>
<comment type="caution">
    <text evidence="2">The sequence shown here is derived from an EMBL/GenBank/DDBJ whole genome shotgun (WGS) entry which is preliminary data.</text>
</comment>
<keyword evidence="3" id="KW-1185">Reference proteome</keyword>
<dbReference type="Proteomes" id="UP000652761">
    <property type="component" value="Unassembled WGS sequence"/>
</dbReference>
<feature type="compositionally biased region" description="Acidic residues" evidence="1">
    <location>
        <begin position="189"/>
        <end position="202"/>
    </location>
</feature>
<dbReference type="AlphaFoldDB" id="A0A843WJ08"/>
<organism evidence="2 3">
    <name type="scientific">Colocasia esculenta</name>
    <name type="common">Wild taro</name>
    <name type="synonym">Arum esculentum</name>
    <dbReference type="NCBI Taxonomy" id="4460"/>
    <lineage>
        <taxon>Eukaryota</taxon>
        <taxon>Viridiplantae</taxon>
        <taxon>Streptophyta</taxon>
        <taxon>Embryophyta</taxon>
        <taxon>Tracheophyta</taxon>
        <taxon>Spermatophyta</taxon>
        <taxon>Magnoliopsida</taxon>
        <taxon>Liliopsida</taxon>
        <taxon>Araceae</taxon>
        <taxon>Aroideae</taxon>
        <taxon>Colocasieae</taxon>
        <taxon>Colocasia</taxon>
    </lineage>
</organism>
<sequence length="273" mass="31535">MPELLIPPDLQLTRVRGVFKKFIQPQYVDFVLLEDMFEGLETLFDTQGWNTFLKSQKQYSPTAVIEFFNNMGMTVDEELYTTVKAPNDGSRELVTEVHKTLFHFFLKRQQINMPYLMLDLIKQCFQNPKRSMPYVYPMTSLLSFDGIQFTPGELVTLKTRNAYDITTTHRMGYKMVDGRVTRTLKGQESDAEEDTEDDEESEADSHLEPMDVQGGDDGPNAEQVPPAAPQDIWDFMADQMALLTKHFNARYDQLNTRMDALADAQVRMKEQDK</sequence>
<gene>
    <name evidence="2" type="ORF">Taro_040418</name>
</gene>
<evidence type="ECO:0000313" key="3">
    <source>
        <dbReference type="Proteomes" id="UP000652761"/>
    </source>
</evidence>
<reference evidence="2" key="1">
    <citation type="submission" date="2017-07" db="EMBL/GenBank/DDBJ databases">
        <title>Taro Niue Genome Assembly and Annotation.</title>
        <authorList>
            <person name="Atibalentja N."/>
            <person name="Keating K."/>
            <person name="Fields C.J."/>
        </authorList>
    </citation>
    <scope>NUCLEOTIDE SEQUENCE</scope>
    <source>
        <strain evidence="2">Niue_2</strain>
        <tissue evidence="2">Leaf</tissue>
    </source>
</reference>
<accession>A0A843WJ08</accession>
<dbReference type="EMBL" id="NMUH01003902">
    <property type="protein sequence ID" value="MQM07577.1"/>
    <property type="molecule type" value="Genomic_DNA"/>
</dbReference>
<evidence type="ECO:0000256" key="1">
    <source>
        <dbReference type="SAM" id="MobiDB-lite"/>
    </source>
</evidence>
<proteinExistence type="predicted"/>
<protein>
    <submittedName>
        <fullName evidence="2">Uncharacterized protein</fullName>
    </submittedName>
</protein>
<name>A0A843WJ08_COLES</name>